<protein>
    <submittedName>
        <fullName evidence="3">NodT family efflux transporter outer membrane factor (OMF) lipoprotein</fullName>
    </submittedName>
</protein>
<sequence length="467" mass="48823">MKTRLLMAALLLSGCALGPDYVPAPLPPVEGGALVAGAEGATVGVEAPVTWWRLYDDPLLDELVGQALAANTDLRAATARLRQVRAVLSETRSQRLPSTSITGSAVEARQAVPTPTGPVAFESEFYRLGLDASYEIDLYGRVTRSVQAARADFEAEEAARDTVRITVAAETARAYADACSAAAQLAVAERSLKLQADSFGIAEKRVAAGRDSPLDVARARAQLESTRATLPAFTAQRAAALNRLAVLTGRQPAQVDARVKACTAPPLLKTAIPVGDGAALLRRRPDVRQAERRLAAATARIGVAMADFFPQISLGGSVSGQGVTPGAALSNRGFAFSIGPAISWTFPNFAAARARTRQARAGSDEAVANFEGSMLAALEETETALANYAAGLATNEALRAARDESARAARIVRLRYGAGSEGFLAVLDAERTLATADAQLAANDADLTTRQIAVFKALGGGWEPVEG</sequence>
<keyword evidence="2 3" id="KW-0449">Lipoprotein</keyword>
<dbReference type="EMBL" id="JACIIV010000023">
    <property type="protein sequence ID" value="MBB6228753.1"/>
    <property type="molecule type" value="Genomic_DNA"/>
</dbReference>
<keyword evidence="2" id="KW-0472">Membrane</keyword>
<keyword evidence="2" id="KW-0564">Palmitate</keyword>
<evidence type="ECO:0000256" key="1">
    <source>
        <dbReference type="ARBA" id="ARBA00007613"/>
    </source>
</evidence>
<reference evidence="3 4" key="1">
    <citation type="submission" date="2020-08" db="EMBL/GenBank/DDBJ databases">
        <title>Genomic Encyclopedia of Type Strains, Phase IV (KMG-IV): sequencing the most valuable type-strain genomes for metagenomic binning, comparative biology and taxonomic classification.</title>
        <authorList>
            <person name="Goeker M."/>
        </authorList>
    </citation>
    <scope>NUCLEOTIDE SEQUENCE [LARGE SCALE GENOMIC DNA]</scope>
    <source>
        <strain evidence="3 4">DSM 102189</strain>
    </source>
</reference>
<keyword evidence="2" id="KW-1134">Transmembrane beta strand</keyword>
<dbReference type="PANTHER" id="PTHR30203:SF21">
    <property type="entry name" value="OUTER MEMBRANE COMPONENT OF MULTIDRUG EFFLUX PUMP-RELATED"/>
    <property type="match status" value="1"/>
</dbReference>
<name>A0A841LCP1_9SPHN</name>
<dbReference type="InterPro" id="IPR010131">
    <property type="entry name" value="MdtP/NodT-like"/>
</dbReference>
<dbReference type="Gene3D" id="1.20.1600.10">
    <property type="entry name" value="Outer membrane efflux proteins (OEP)"/>
    <property type="match status" value="1"/>
</dbReference>
<dbReference type="Pfam" id="PF02321">
    <property type="entry name" value="OEP"/>
    <property type="match status" value="2"/>
</dbReference>
<organism evidence="3 4">
    <name type="scientific">Polymorphobacter multimanifer</name>
    <dbReference type="NCBI Taxonomy" id="1070431"/>
    <lineage>
        <taxon>Bacteria</taxon>
        <taxon>Pseudomonadati</taxon>
        <taxon>Pseudomonadota</taxon>
        <taxon>Alphaproteobacteria</taxon>
        <taxon>Sphingomonadales</taxon>
        <taxon>Sphingosinicellaceae</taxon>
        <taxon>Polymorphobacter</taxon>
    </lineage>
</organism>
<evidence type="ECO:0000313" key="3">
    <source>
        <dbReference type="EMBL" id="MBB6228753.1"/>
    </source>
</evidence>
<feature type="chain" id="PRO_5033093665" evidence="2">
    <location>
        <begin position="19"/>
        <end position="467"/>
    </location>
</feature>
<comment type="subcellular location">
    <subcellularLocation>
        <location evidence="2">Cell membrane</location>
        <topology evidence="2">Lipid-anchor</topology>
    </subcellularLocation>
</comment>
<dbReference type="InterPro" id="IPR003423">
    <property type="entry name" value="OMP_efflux"/>
</dbReference>
<comment type="similarity">
    <text evidence="1 2">Belongs to the outer membrane factor (OMF) (TC 1.B.17) family.</text>
</comment>
<evidence type="ECO:0000256" key="2">
    <source>
        <dbReference type="RuleBase" id="RU362097"/>
    </source>
</evidence>
<dbReference type="GO" id="GO:0015562">
    <property type="term" value="F:efflux transmembrane transporter activity"/>
    <property type="evidence" value="ECO:0007669"/>
    <property type="project" value="InterPro"/>
</dbReference>
<accession>A0A841LCP1</accession>
<dbReference type="Gene3D" id="2.20.200.10">
    <property type="entry name" value="Outer membrane efflux proteins (OEP)"/>
    <property type="match status" value="1"/>
</dbReference>
<proteinExistence type="inferred from homology"/>
<dbReference type="PROSITE" id="PS51257">
    <property type="entry name" value="PROKAR_LIPOPROTEIN"/>
    <property type="match status" value="1"/>
</dbReference>
<keyword evidence="2" id="KW-0812">Transmembrane</keyword>
<feature type="signal peptide" evidence="2">
    <location>
        <begin position="1"/>
        <end position="18"/>
    </location>
</feature>
<dbReference type="PANTHER" id="PTHR30203">
    <property type="entry name" value="OUTER MEMBRANE CATION EFFLUX PROTEIN"/>
    <property type="match status" value="1"/>
</dbReference>
<comment type="caution">
    <text evidence="3">The sequence shown here is derived from an EMBL/GenBank/DDBJ whole genome shotgun (WGS) entry which is preliminary data.</text>
</comment>
<dbReference type="NCBIfam" id="TIGR01845">
    <property type="entry name" value="outer_NodT"/>
    <property type="match status" value="1"/>
</dbReference>
<keyword evidence="4" id="KW-1185">Reference proteome</keyword>
<dbReference type="RefSeq" id="WP_184201655.1">
    <property type="nucleotide sequence ID" value="NZ_JACIIV010000023.1"/>
</dbReference>
<keyword evidence="2" id="KW-0732">Signal</keyword>
<dbReference type="AlphaFoldDB" id="A0A841LCP1"/>
<dbReference type="SUPFAM" id="SSF56954">
    <property type="entry name" value="Outer membrane efflux proteins (OEP)"/>
    <property type="match status" value="1"/>
</dbReference>
<evidence type="ECO:0000313" key="4">
    <source>
        <dbReference type="Proteomes" id="UP000538147"/>
    </source>
</evidence>
<dbReference type="GO" id="GO:0005886">
    <property type="term" value="C:plasma membrane"/>
    <property type="evidence" value="ECO:0007669"/>
    <property type="project" value="UniProtKB-SubCell"/>
</dbReference>
<gene>
    <name evidence="3" type="ORF">FHS79_002944</name>
</gene>
<dbReference type="Proteomes" id="UP000538147">
    <property type="component" value="Unassembled WGS sequence"/>
</dbReference>